<organism evidence="1 2">
    <name type="scientific">Rhizophagus irregularis</name>
    <dbReference type="NCBI Taxonomy" id="588596"/>
    <lineage>
        <taxon>Eukaryota</taxon>
        <taxon>Fungi</taxon>
        <taxon>Fungi incertae sedis</taxon>
        <taxon>Mucoromycota</taxon>
        <taxon>Glomeromycotina</taxon>
        <taxon>Glomeromycetes</taxon>
        <taxon>Glomerales</taxon>
        <taxon>Glomeraceae</taxon>
        <taxon>Rhizophagus</taxon>
    </lineage>
</organism>
<reference evidence="1 2" key="1">
    <citation type="submission" date="2016-04" db="EMBL/GenBank/DDBJ databases">
        <title>Genome analyses suggest a sexual origin of heterokaryosis in a supposedly ancient asexual fungus.</title>
        <authorList>
            <person name="Ropars J."/>
            <person name="Sedzielewska K."/>
            <person name="Noel J."/>
            <person name="Charron P."/>
            <person name="Farinelli L."/>
            <person name="Marton T."/>
            <person name="Kruger M."/>
            <person name="Pelin A."/>
            <person name="Brachmann A."/>
            <person name="Corradi N."/>
        </authorList>
    </citation>
    <scope>NUCLEOTIDE SEQUENCE [LARGE SCALE GENOMIC DNA]</scope>
    <source>
        <strain evidence="1 2">A5</strain>
    </source>
</reference>
<dbReference type="AlphaFoldDB" id="A0A2N0NRF0"/>
<gene>
    <name evidence="1" type="ORF">RhiirA5_433668</name>
</gene>
<dbReference type="Proteomes" id="UP000232722">
    <property type="component" value="Unassembled WGS sequence"/>
</dbReference>
<proteinExistence type="predicted"/>
<name>A0A2N0NRF0_9GLOM</name>
<evidence type="ECO:0000313" key="1">
    <source>
        <dbReference type="EMBL" id="PKB97138.1"/>
    </source>
</evidence>
<dbReference type="VEuPathDB" id="FungiDB:RhiirFUN_004988"/>
<dbReference type="EMBL" id="LLXJ01003394">
    <property type="protein sequence ID" value="PKB97138.1"/>
    <property type="molecule type" value="Genomic_DNA"/>
</dbReference>
<dbReference type="VEuPathDB" id="FungiDB:FUN_003830"/>
<accession>A0A2N0NRF0</accession>
<reference evidence="1 2" key="2">
    <citation type="submission" date="2017-09" db="EMBL/GenBank/DDBJ databases">
        <title>Extensive intraspecific genome diversity in a model arbuscular mycorrhizal fungus.</title>
        <authorList>
            <person name="Chen E.C."/>
            <person name="Morin E."/>
            <person name="Beaudet D."/>
            <person name="Noel J."/>
            <person name="Ndikumana S."/>
            <person name="Charron P."/>
            <person name="St-Onge C."/>
            <person name="Giorgi J."/>
            <person name="Grigoriev I.V."/>
            <person name="Roux C."/>
            <person name="Martin F.M."/>
            <person name="Corradi N."/>
        </authorList>
    </citation>
    <scope>NUCLEOTIDE SEQUENCE [LARGE SCALE GENOMIC DNA]</scope>
    <source>
        <strain evidence="1 2">A5</strain>
    </source>
</reference>
<comment type="caution">
    <text evidence="1">The sequence shown here is derived from an EMBL/GenBank/DDBJ whole genome shotgun (WGS) entry which is preliminary data.</text>
</comment>
<feature type="non-terminal residue" evidence="1">
    <location>
        <position position="1"/>
    </location>
</feature>
<sequence length="412" mass="49041">FINWTSGSEKIDNFIKEKQLEINSPQSIILKWIPYDQFSDINEVNNDNLSIIYSAKWKNGPIYWDKNIKEYKNYQNNKNNEVTLKYLRNLQNFEEFINEAKIHSINLKLHGISQILNTKDYILVLIEDFMYGNYCIKCNKGYTDIIGKWCRKCQINNFRKDFVNWTSGNKKIDNFIQEKQLEIDSPQSIIFEWILYDQFSEINEIDNNDFSIVYSAKRKNEKQLEIDSPQSTILKWIPYDQFSEINEVDNNDSFTVYSAIWKNGPLDCDKHSKKYKRHQDNKNNEVALKYLHNLQNIEEFLNEVIHSTSTKFNIYGISSMPNIDDFIIVLQDKGYCIKCNEAYTNITCKWCKQCQTNNLRKNFINWTSENEKIDNFIKEKQLEINGPQSTILEWILYDQFSDINEKIQKASR</sequence>
<protein>
    <submittedName>
        <fullName evidence="1">Uncharacterized protein</fullName>
    </submittedName>
</protein>
<evidence type="ECO:0000313" key="2">
    <source>
        <dbReference type="Proteomes" id="UP000232722"/>
    </source>
</evidence>
<dbReference type="VEuPathDB" id="FungiDB:RhiirA1_541188"/>